<dbReference type="Gene3D" id="3.40.630.40">
    <property type="entry name" value="Zn-dependent exopeptidases"/>
    <property type="match status" value="1"/>
</dbReference>
<comment type="caution">
    <text evidence="1">The sequence shown here is derived from an EMBL/GenBank/DDBJ whole genome shotgun (WGS) entry which is preliminary data.</text>
</comment>
<dbReference type="EC" id="3.5.1.-" evidence="1"/>
<dbReference type="AlphaFoldDB" id="K1S7Q1"/>
<organism evidence="1">
    <name type="scientific">human gut metagenome</name>
    <dbReference type="NCBI Taxonomy" id="408170"/>
    <lineage>
        <taxon>unclassified sequences</taxon>
        <taxon>metagenomes</taxon>
        <taxon>organismal metagenomes</taxon>
    </lineage>
</organism>
<dbReference type="EMBL" id="AJWZ01007552">
    <property type="protein sequence ID" value="EKC56587.1"/>
    <property type="molecule type" value="Genomic_DNA"/>
</dbReference>
<accession>K1S7Q1</accession>
<gene>
    <name evidence="1" type="ORF">OBE_10985</name>
</gene>
<reference evidence="1" key="1">
    <citation type="journal article" date="2013" name="Environ. Microbiol.">
        <title>Microbiota from the distal guts of lean and obese adolescents exhibit partial functional redundancy besides clear differences in community structure.</title>
        <authorList>
            <person name="Ferrer M."/>
            <person name="Ruiz A."/>
            <person name="Lanza F."/>
            <person name="Haange S.B."/>
            <person name="Oberbach A."/>
            <person name="Till H."/>
            <person name="Bargiela R."/>
            <person name="Campoy C."/>
            <person name="Segura M.T."/>
            <person name="Richter M."/>
            <person name="von Bergen M."/>
            <person name="Seifert J."/>
            <person name="Suarez A."/>
        </authorList>
    </citation>
    <scope>NUCLEOTIDE SEQUENCE</scope>
</reference>
<feature type="non-terminal residue" evidence="1">
    <location>
        <position position="48"/>
    </location>
</feature>
<proteinExistence type="predicted"/>
<protein>
    <submittedName>
        <fullName evidence="1">Protein containing Cell wall hydrolase/autolysin, catalytic domain protein</fullName>
        <ecNumber evidence="1">3.5.1.-</ecNumber>
    </submittedName>
</protein>
<keyword evidence="1" id="KW-0378">Hydrolase</keyword>
<sequence length="48" mass="5277">MGKLPHIMKQKDMWEFFMSLIVLDAGHGGANPGATYNGRKESEDALAL</sequence>
<name>K1S7Q1_9ZZZZ</name>
<evidence type="ECO:0000313" key="1">
    <source>
        <dbReference type="EMBL" id="EKC56587.1"/>
    </source>
</evidence>
<dbReference type="GO" id="GO:0016787">
    <property type="term" value="F:hydrolase activity"/>
    <property type="evidence" value="ECO:0007669"/>
    <property type="project" value="UniProtKB-KW"/>
</dbReference>